<proteinExistence type="predicted"/>
<dbReference type="Proteomes" id="UP000187735">
    <property type="component" value="Chromosome"/>
</dbReference>
<dbReference type="KEGG" id="fmr:Fuma_04427"/>
<feature type="domain" description="VWFA" evidence="3">
    <location>
        <begin position="515"/>
        <end position="685"/>
    </location>
</feature>
<dbReference type="PROSITE" id="PS51257">
    <property type="entry name" value="PROKAR_LIPOPROTEIN"/>
    <property type="match status" value="1"/>
</dbReference>
<keyword evidence="6" id="KW-1185">Reference proteome</keyword>
<evidence type="ECO:0000259" key="4">
    <source>
        <dbReference type="PROSITE" id="PS51468"/>
    </source>
</evidence>
<dbReference type="Pfam" id="PF08487">
    <property type="entry name" value="VIT"/>
    <property type="match status" value="1"/>
</dbReference>
<dbReference type="Gene3D" id="3.40.50.410">
    <property type="entry name" value="von Willebrand factor, type A domain"/>
    <property type="match status" value="1"/>
</dbReference>
<dbReference type="PANTHER" id="PTHR45737:SF6">
    <property type="entry name" value="VON WILLEBRAND FACTOR A DOMAIN-CONTAINING PROTEIN 5A"/>
    <property type="match status" value="1"/>
</dbReference>
<feature type="region of interest" description="Disordered" evidence="1">
    <location>
        <begin position="109"/>
        <end position="178"/>
    </location>
</feature>
<dbReference type="PROSITE" id="PS51468">
    <property type="entry name" value="VIT"/>
    <property type="match status" value="1"/>
</dbReference>
<feature type="domain" description="VIT" evidence="4">
    <location>
        <begin position="235"/>
        <end position="363"/>
    </location>
</feature>
<dbReference type="InterPro" id="IPR002035">
    <property type="entry name" value="VWF_A"/>
</dbReference>
<evidence type="ECO:0000256" key="1">
    <source>
        <dbReference type="SAM" id="MobiDB-lite"/>
    </source>
</evidence>
<dbReference type="STRING" id="1891926.Fuma_04427"/>
<dbReference type="EMBL" id="CP017641">
    <property type="protein sequence ID" value="APZ94788.1"/>
    <property type="molecule type" value="Genomic_DNA"/>
</dbReference>
<evidence type="ECO:0000313" key="6">
    <source>
        <dbReference type="Proteomes" id="UP000187735"/>
    </source>
</evidence>
<protein>
    <submittedName>
        <fullName evidence="5">Marine proteobacterial sortase target protein</fullName>
    </submittedName>
</protein>
<sequence precursor="true">MYRTVINVRWAAAALTISGLLLAVGCSETQDQTTGDVGATQHANDNERLAQESYPELAGGTSVVFTDDSAEAAKEAPPINSQHSPFSVTEDAPAEAAESIMPEAEGLGVGGGGFGRGMSAPKTEPQAPTPGAADEYKLKLADSEPASPTLRSRAATPKSEDGLNAADGERGGVTSKGGRGIISRGKKLYFESRLSESKERVLNLSLQPGEELWVIAKATAARTATPDSETPGCGALMATLPNEPKEVPVPLKHTAVEGSIDGYIATVNVTQQFHNPYDSKIEAVYVFPLPNNAAVNEFVMTVGDRKIRGIIREREQAEKIYAAAKSQGHVASLMTQERPNIFTQKVANIEPGKQIDINIRYFNTLQYDDGAYEFVFPMVVGPRFNPPATTDGVGAVARNTHGSSGQKTEVQYLAPNERSGHDISLSLNISAGVDIEGVQCVNHQIDVKDICESQRKVVLANRDSLPNKDFVLRYKVAGDQIKTAMLTHEDDHGKYFTMMLYPPKDLSHVQRSPMEMVFVLDCSGSMRGKPMAQAKAAISHALKSLTPRDTFQIIQFSNNASQLGAEPVLATRENIEAGLKYLSTLSGNGGTHMIEGIKAALDFPHDEGRFRLVSFMTDGYIGNEQQILGTLHDKLGASRIFSFGVGQSPNRFLMNRMAGLGRGAVAYLSLNDDAVAIMDRFNQRISHPAMTDLAIDWGKMEVTDVYPQRLPDLIVGRPVVLTGRFEGNPDTVRMNGRVDMEPASFAVALNEDDAQAEHKGIAAVWARLKIKDLMNHQIVAPELAGEIRETVTKTALAYNLMSSFTAFVAVDSMTKTEGDFGTTVAVPVPVPEGVKYETTVGGN</sequence>
<dbReference type="SUPFAM" id="SSF53300">
    <property type="entry name" value="vWA-like"/>
    <property type="match status" value="1"/>
</dbReference>
<gene>
    <name evidence="5" type="ORF">Fuma_04427</name>
</gene>
<dbReference type="RefSeq" id="WP_077026047.1">
    <property type="nucleotide sequence ID" value="NZ_CP017641.1"/>
</dbReference>
<dbReference type="PROSITE" id="PS50234">
    <property type="entry name" value="VWFA"/>
    <property type="match status" value="1"/>
</dbReference>
<accession>A0A1P8WL47</accession>
<dbReference type="SMART" id="SM00327">
    <property type="entry name" value="VWA"/>
    <property type="match status" value="1"/>
</dbReference>
<feature type="signal peptide" evidence="2">
    <location>
        <begin position="1"/>
        <end position="23"/>
    </location>
</feature>
<feature type="chain" id="PRO_5012749521" evidence="2">
    <location>
        <begin position="24"/>
        <end position="843"/>
    </location>
</feature>
<dbReference type="SMART" id="SM00609">
    <property type="entry name" value="VIT"/>
    <property type="match status" value="1"/>
</dbReference>
<dbReference type="PANTHER" id="PTHR45737">
    <property type="entry name" value="VON WILLEBRAND FACTOR A DOMAIN-CONTAINING PROTEIN 5A"/>
    <property type="match status" value="1"/>
</dbReference>
<dbReference type="Pfam" id="PF13768">
    <property type="entry name" value="VWA_3"/>
    <property type="match status" value="1"/>
</dbReference>
<name>A0A1P8WL47_9PLAN</name>
<keyword evidence="2" id="KW-0732">Signal</keyword>
<dbReference type="OrthoDB" id="9784383at2"/>
<reference evidence="5 6" key="1">
    <citation type="journal article" date="2016" name="Front. Microbiol.">
        <title>Fuerstia marisgermanicae gen. nov., sp. nov., an Unusual Member of the Phylum Planctomycetes from the German Wadden Sea.</title>
        <authorList>
            <person name="Kohn T."/>
            <person name="Heuer A."/>
            <person name="Jogler M."/>
            <person name="Vollmers J."/>
            <person name="Boedeker C."/>
            <person name="Bunk B."/>
            <person name="Rast P."/>
            <person name="Borchert D."/>
            <person name="Glockner I."/>
            <person name="Freese H.M."/>
            <person name="Klenk H.P."/>
            <person name="Overmann J."/>
            <person name="Kaster A.K."/>
            <person name="Rohde M."/>
            <person name="Wiegand S."/>
            <person name="Jogler C."/>
        </authorList>
    </citation>
    <scope>NUCLEOTIDE SEQUENCE [LARGE SCALE GENOMIC DNA]</scope>
    <source>
        <strain evidence="5 6">NH11</strain>
    </source>
</reference>
<dbReference type="AlphaFoldDB" id="A0A1P8WL47"/>
<organism evidence="5 6">
    <name type="scientific">Fuerstiella marisgermanici</name>
    <dbReference type="NCBI Taxonomy" id="1891926"/>
    <lineage>
        <taxon>Bacteria</taxon>
        <taxon>Pseudomonadati</taxon>
        <taxon>Planctomycetota</taxon>
        <taxon>Planctomycetia</taxon>
        <taxon>Planctomycetales</taxon>
        <taxon>Planctomycetaceae</taxon>
        <taxon>Fuerstiella</taxon>
    </lineage>
</organism>
<evidence type="ECO:0000259" key="3">
    <source>
        <dbReference type="PROSITE" id="PS50234"/>
    </source>
</evidence>
<evidence type="ECO:0000313" key="5">
    <source>
        <dbReference type="EMBL" id="APZ94788.1"/>
    </source>
</evidence>
<dbReference type="InterPro" id="IPR013694">
    <property type="entry name" value="VIT"/>
</dbReference>
<dbReference type="InterPro" id="IPR036465">
    <property type="entry name" value="vWFA_dom_sf"/>
</dbReference>
<evidence type="ECO:0000256" key="2">
    <source>
        <dbReference type="SAM" id="SignalP"/>
    </source>
</evidence>